<organism evidence="1 2">
    <name type="scientific">Micromonospora ureilytica</name>
    <dbReference type="NCBI Taxonomy" id="709868"/>
    <lineage>
        <taxon>Bacteria</taxon>
        <taxon>Bacillati</taxon>
        <taxon>Actinomycetota</taxon>
        <taxon>Actinomycetes</taxon>
        <taxon>Micromonosporales</taxon>
        <taxon>Micromonosporaceae</taxon>
        <taxon>Micromonospora</taxon>
    </lineage>
</organism>
<reference evidence="1 2" key="1">
    <citation type="submission" date="2020-11" db="EMBL/GenBank/DDBJ databases">
        <title>Sequencing the genomes of 1000 actinobacteria strains.</title>
        <authorList>
            <person name="Klenk H.-P."/>
        </authorList>
    </citation>
    <scope>NUCLEOTIDE SEQUENCE [LARGE SCALE GENOMIC DNA]</scope>
    <source>
        <strain evidence="1 2">DSM 101692</strain>
    </source>
</reference>
<accession>A0ABS0JBT2</accession>
<dbReference type="EMBL" id="JADOTX010000001">
    <property type="protein sequence ID" value="MBG6064454.1"/>
    <property type="molecule type" value="Genomic_DNA"/>
</dbReference>
<evidence type="ECO:0000313" key="2">
    <source>
        <dbReference type="Proteomes" id="UP000614915"/>
    </source>
</evidence>
<protein>
    <submittedName>
        <fullName evidence="1">Uncharacterized protein</fullName>
    </submittedName>
</protein>
<name>A0ABS0JBT2_9ACTN</name>
<evidence type="ECO:0000313" key="1">
    <source>
        <dbReference type="EMBL" id="MBG6064454.1"/>
    </source>
</evidence>
<dbReference type="Proteomes" id="UP000614915">
    <property type="component" value="Unassembled WGS sequence"/>
</dbReference>
<proteinExistence type="predicted"/>
<comment type="caution">
    <text evidence="1">The sequence shown here is derived from an EMBL/GenBank/DDBJ whole genome shotgun (WGS) entry which is preliminary data.</text>
</comment>
<sequence>MPWHTHYGVTSRMVPKSTFFAVGLTYFFMQFTSP</sequence>
<keyword evidence="2" id="KW-1185">Reference proteome</keyword>
<gene>
    <name evidence="1" type="ORF">IW248_000741</name>
</gene>